<feature type="transmembrane region" description="Helical" evidence="1">
    <location>
        <begin position="21"/>
        <end position="40"/>
    </location>
</feature>
<evidence type="ECO:0000256" key="1">
    <source>
        <dbReference type="SAM" id="Phobius"/>
    </source>
</evidence>
<dbReference type="Proteomes" id="UP000297910">
    <property type="component" value="Unassembled WGS sequence"/>
</dbReference>
<sequence>MESIAIIRRLQPPEYALDILLILRPLIIFIFLYGAAGLMADQATIELQILESLAVSGEHI</sequence>
<evidence type="ECO:0000313" key="3">
    <source>
        <dbReference type="Proteomes" id="UP000297910"/>
    </source>
</evidence>
<dbReference type="AlphaFoldDB" id="A0A4Z1FKG4"/>
<reference evidence="2 3" key="1">
    <citation type="submission" date="2017-12" db="EMBL/GenBank/DDBJ databases">
        <title>Comparative genomics of Botrytis spp.</title>
        <authorList>
            <person name="Valero-Jimenez C.A."/>
            <person name="Tapia P."/>
            <person name="Veloso J."/>
            <person name="Silva-Moreno E."/>
            <person name="Staats M."/>
            <person name="Valdes J.H."/>
            <person name="Van Kan J.A.L."/>
        </authorList>
    </citation>
    <scope>NUCLEOTIDE SEQUENCE [LARGE SCALE GENOMIC DNA]</scope>
    <source>
        <strain evidence="2 3">Bp0003</strain>
    </source>
</reference>
<dbReference type="EMBL" id="PQXI01000129">
    <property type="protein sequence ID" value="TGO23539.1"/>
    <property type="molecule type" value="Genomic_DNA"/>
</dbReference>
<gene>
    <name evidence="2" type="ORF">BPAE_0129g00230</name>
</gene>
<keyword evidence="3" id="KW-1185">Reference proteome</keyword>
<proteinExistence type="predicted"/>
<comment type="caution">
    <text evidence="2">The sequence shown here is derived from an EMBL/GenBank/DDBJ whole genome shotgun (WGS) entry which is preliminary data.</text>
</comment>
<organism evidence="2 3">
    <name type="scientific">Botrytis paeoniae</name>
    <dbReference type="NCBI Taxonomy" id="278948"/>
    <lineage>
        <taxon>Eukaryota</taxon>
        <taxon>Fungi</taxon>
        <taxon>Dikarya</taxon>
        <taxon>Ascomycota</taxon>
        <taxon>Pezizomycotina</taxon>
        <taxon>Leotiomycetes</taxon>
        <taxon>Helotiales</taxon>
        <taxon>Sclerotiniaceae</taxon>
        <taxon>Botrytis</taxon>
    </lineage>
</organism>
<accession>A0A4Z1FKG4</accession>
<keyword evidence="1" id="KW-0812">Transmembrane</keyword>
<name>A0A4Z1FKG4_9HELO</name>
<protein>
    <submittedName>
        <fullName evidence="2">Uncharacterized protein</fullName>
    </submittedName>
</protein>
<keyword evidence="1" id="KW-0472">Membrane</keyword>
<evidence type="ECO:0000313" key="2">
    <source>
        <dbReference type="EMBL" id="TGO23539.1"/>
    </source>
</evidence>
<keyword evidence="1" id="KW-1133">Transmembrane helix</keyword>